<keyword evidence="2" id="KW-1185">Reference proteome</keyword>
<name>A0ABS7D2Z5_9BACL</name>
<organism evidence="1 2">
    <name type="scientific">Paenibacillus oenotherae</name>
    <dbReference type="NCBI Taxonomy" id="1435645"/>
    <lineage>
        <taxon>Bacteria</taxon>
        <taxon>Bacillati</taxon>
        <taxon>Bacillota</taxon>
        <taxon>Bacilli</taxon>
        <taxon>Bacillales</taxon>
        <taxon>Paenibacillaceae</taxon>
        <taxon>Paenibacillus</taxon>
    </lineage>
</organism>
<dbReference type="EMBL" id="JAHZIJ010000002">
    <property type="protein sequence ID" value="MBW7474299.1"/>
    <property type="molecule type" value="Genomic_DNA"/>
</dbReference>
<sequence>MKMRSSRRFFGEASPDPRFLLVPSAVARAGGRFPPATSPQLLLIIIWVKLRFVSWVGMHDAALDRFFLHLHENFNGIKASLLLSHSIGNKGLLYPLFGWKINGVYCVIVCDSGKGFFQIILDVYFFLLIW</sequence>
<comment type="caution">
    <text evidence="1">The sequence shown here is derived from an EMBL/GenBank/DDBJ whole genome shotgun (WGS) entry which is preliminary data.</text>
</comment>
<accession>A0ABS7D2Z5</accession>
<dbReference type="RefSeq" id="WP_219871520.1">
    <property type="nucleotide sequence ID" value="NZ_JAHZIJ010000002.1"/>
</dbReference>
<protein>
    <submittedName>
        <fullName evidence="1">Uncharacterized protein</fullName>
    </submittedName>
</protein>
<dbReference type="Proteomes" id="UP000812277">
    <property type="component" value="Unassembled WGS sequence"/>
</dbReference>
<evidence type="ECO:0000313" key="1">
    <source>
        <dbReference type="EMBL" id="MBW7474299.1"/>
    </source>
</evidence>
<gene>
    <name evidence="1" type="ORF">K0T92_06050</name>
</gene>
<evidence type="ECO:0000313" key="2">
    <source>
        <dbReference type="Proteomes" id="UP000812277"/>
    </source>
</evidence>
<proteinExistence type="predicted"/>
<reference evidence="1 2" key="1">
    <citation type="submission" date="2021-07" db="EMBL/GenBank/DDBJ databases">
        <title>Paenibacillus radiodurans sp. nov., isolated from the southeastern edge of Tengger Desert.</title>
        <authorList>
            <person name="Zhang G."/>
        </authorList>
    </citation>
    <scope>NUCLEOTIDE SEQUENCE [LARGE SCALE GENOMIC DNA]</scope>
    <source>
        <strain evidence="1 2">DT7-4</strain>
    </source>
</reference>